<organism evidence="1 2">
    <name type="scientific">Halomonas stenophila</name>
    <dbReference type="NCBI Taxonomy" id="795312"/>
    <lineage>
        <taxon>Bacteria</taxon>
        <taxon>Pseudomonadati</taxon>
        <taxon>Pseudomonadota</taxon>
        <taxon>Gammaproteobacteria</taxon>
        <taxon>Oceanospirillales</taxon>
        <taxon>Halomonadaceae</taxon>
        <taxon>Halomonas</taxon>
    </lineage>
</organism>
<evidence type="ECO:0000313" key="2">
    <source>
        <dbReference type="Proteomes" id="UP000518892"/>
    </source>
</evidence>
<name>A0A7W5HK89_9GAMM</name>
<sequence length="762" mass="81328">MELKTFFAQNVDGNVIPGAIVYVYYPGTTDLATGLEDEDGNPLDNPFQADSDGQIKVAAPNGKYDIRVSSSGRDHRIGVQFFDASEGGTLPVDSATGTESLQDALNQRLISKDTLAELHALPAETLRIGQPGRVTSDGANNGDYVFDGNEWRLADSICIPYPLSVQTLQASINQAALTGRSVDGGRGVVESQEALFLASLAKISGASIKNTMDESEPDFFKKIGLIPGTAHPYTWNLLTYHGIDDANAGEQQATMEIPGEESNYTIGDLVVIRGGGYYEENGHRKYLYQMLTEVIAVGSGSVTLRDAFDEAVTDLQMANITTETLTAPEGVPFFIARNTKVRDIRVEAAVTIARGGVYRGEFVDIECSGGRQLMVINSLSFVSIRNLSGSAKERFLELANNCHDSTFNGGNWSYVPGGQSAHQLLSFHENTRNCHVIHVTINCGPFNETTSVVKFGAGRRNSFSHSTIYAYQASTHLLLFQDQNVSGGTGATPLCQDNGVKHVDFYGGSLNRFFRMQQSNGNIIKPFIVGCNFYGAVTVDAGEVDGTDGRIIDNVFESGALNLLAGITGFVVTGNHIPGGLSGLTDDILRNNTIHGNTSDASLAVSGVNFHQVGRQGINVTTPSNPLAVANYPAGSLKPGDVIRAHASGNASGTGNSKRFQFRFQGQGFGSITMPAGYEGPWSATCEIVVESDTAISLSVTTTTDTVVPDAQHISGLASLNTNAAPLRLEGWVDDAADTLFVNRSHGIATKTGFTTAYDHLV</sequence>
<comment type="caution">
    <text evidence="1">The sequence shown here is derived from an EMBL/GenBank/DDBJ whole genome shotgun (WGS) entry which is preliminary data.</text>
</comment>
<gene>
    <name evidence="1" type="ORF">FHR97_000553</name>
</gene>
<dbReference type="RefSeq" id="WP_183382226.1">
    <property type="nucleotide sequence ID" value="NZ_JACHXR010000001.1"/>
</dbReference>
<protein>
    <submittedName>
        <fullName evidence="1">Uncharacterized protein</fullName>
    </submittedName>
</protein>
<dbReference type="Proteomes" id="UP000518892">
    <property type="component" value="Unassembled WGS sequence"/>
</dbReference>
<keyword evidence="2" id="KW-1185">Reference proteome</keyword>
<evidence type="ECO:0000313" key="1">
    <source>
        <dbReference type="EMBL" id="MBB3229738.1"/>
    </source>
</evidence>
<accession>A0A7W5HK89</accession>
<proteinExistence type="predicted"/>
<dbReference type="EMBL" id="JACHXR010000001">
    <property type="protein sequence ID" value="MBB3229738.1"/>
    <property type="molecule type" value="Genomic_DNA"/>
</dbReference>
<reference evidence="1 2" key="1">
    <citation type="submission" date="2020-08" db="EMBL/GenBank/DDBJ databases">
        <title>Genomic Encyclopedia of Type Strains, Phase III (KMG-III): the genomes of soil and plant-associated and newly described type strains.</title>
        <authorList>
            <person name="Whitman W."/>
        </authorList>
    </citation>
    <scope>NUCLEOTIDE SEQUENCE [LARGE SCALE GENOMIC DNA]</scope>
    <source>
        <strain evidence="1 2">CECT 7744</strain>
    </source>
</reference>
<dbReference type="AlphaFoldDB" id="A0A7W5HK89"/>